<name>A0A0E0IBG0_ORYNI</name>
<accession>A0A0E0IBG0</accession>
<dbReference type="eggNOG" id="KOG4658">
    <property type="taxonomic scope" value="Eukaryota"/>
</dbReference>
<dbReference type="Gene3D" id="3.40.50.300">
    <property type="entry name" value="P-loop containing nucleotide triphosphate hydrolases"/>
    <property type="match status" value="1"/>
</dbReference>
<sequence length="1546" mass="173284">MLPSGPAVAPPPISLHAAASRTGRQRYAPVDRRASMGRSNPPRPTRAAWWRTRRREGVPPLPSPPTGTTPPQSSSPAAGAARFGGRERRKGEKRGKSLRRRRPRGRRRRGLPPSQVIRGAIRRPEKSGGEEAEPAAWGEWGAPTAVFPADISPPAAANHVALSLSLHNTRRQQRPVVRGCGLRLGGTDGSGWVASRAWTPWRRRRGEGGEIESCDVGVGLWLGKCDENEHARWRLLEEHVEVGPLAAARCLIVLDNVWTVSTWNVVRHALPEDCCSRIVVTTEINDVAQAWSFYKSQHNASHVIKKHIFKMEPLNDDFSRDLLVSRVFGDKDKCPEELNEVSYEIARKCGGLPLATIAAASLLLSRPDKPDEWIYVQKSLIPDLRIQPTSEGMAQLLNNSFNNLPHHLKACMLYLSIYKEDHIINPDDLVKQWVAEDFVSATEGKSLDEAARNHFYELVHRGILETEHISCSDEVVSCTVHDMVLNFIKRKAMEENFVTAIDHSQSGIRLADKVRRLSLHFGYSKDAKAPACIRLSQLRSLVFSGFWKCGPSISEFHLLRVLFLHGKHGEVLDLTRIRELFLLTYLQIEGNVCIDLPSELQGLKYLRTLHIGAMVTFLRSEVVHLPPLLHFRLPPNLGYFVDAGSVQSIEELTNLQDLQLACPQIATSDQIKHNMKLLGSTIGILKSLKSLTVVPVCFSEDSNDNENSSIAIFLDFLDKVPPPCSLLQRLELFPRVCVFHRLPSWIITIEKLCILKVAVMELLRKDIETLSMLNALTVFSLYVRTTPAEPIIFDKSGFHVLKYFKFKCSTVSSLRFDEGAMPNLQRLKMEFNGSTVEQYNLENVGFKHLSGVKVSAKICIAGTSEANRMAIASVLNNAIRQNTRISSVIIRFINRVIKDLPIVPTPHTDHMHENLRLDKSVRSWPTQCDGCKELGAGRRFKCEQCNSKVYYDMCCATAPHTLKHPLFPGSVFRFLRKPLASECGRACDACGDLMHGFVYHCFERGLDLHPRCARLPVRTANVKGYVMELRRVSACSRCCICMCGKEGYRNKFWSYRSSQEGQDINVHMACLKDLASKSHETLTKLYEILMGESQWTPTEVLGEDTSNQLVVSSAEDGDRTPLRQDEITEEFQHKDEVCNVLEHGREELRKKETDTRSQTVTEPLFSPGQAPEEEPVAEPEMITHHDHPQHKLRLVTTTCDMPFRCDGCLEPGYAPRYRCDACNFDMHTFCSNLPAILQHPMYKGRIFRFCPKPPPPSGRRVCDACGDPVRGFIYHCFGANLDLHPCCASLHGPIILDGLAFDIGAPRKCCLCMREKGPERDLWCYHSNINGEGVYLHVACIKHFAGRRWQAGREKKYGGQIMLASEELMMEGPLKSISSEKDRIIVGGVMRIIISVIFGDPTANKGDNARGPITLDGHDFDVRAPRKCSLCKKEKGPDRELWCYHTNINGEGVYLHVACVKHLAGKRRQAGREKKHGGQIMLASKELMMKEGPLKSISSEQDRIVVGGVVRIIISVIFGDPTANKGDNARVALSLQGLADLFSIQS</sequence>
<evidence type="ECO:0000313" key="9">
    <source>
        <dbReference type="Proteomes" id="UP000006591"/>
    </source>
</evidence>
<dbReference type="InterPro" id="IPR036388">
    <property type="entry name" value="WH-like_DNA-bd_sf"/>
</dbReference>
<dbReference type="InterPro" id="IPR055414">
    <property type="entry name" value="LRR_R13L4/SHOC2-like"/>
</dbReference>
<dbReference type="InterPro" id="IPR046349">
    <property type="entry name" value="C1-like_sf"/>
</dbReference>
<dbReference type="InterPro" id="IPR004146">
    <property type="entry name" value="DC1"/>
</dbReference>
<keyword evidence="2" id="KW-0611">Plant defense</keyword>
<dbReference type="FunFam" id="1.10.10.10:FF:000322">
    <property type="entry name" value="Probable disease resistance protein At1g63360"/>
    <property type="match status" value="1"/>
</dbReference>
<dbReference type="Pfam" id="PF03107">
    <property type="entry name" value="C1_2"/>
    <property type="match status" value="1"/>
</dbReference>
<dbReference type="PANTHER" id="PTHR46477">
    <property type="entry name" value="CYSTEINE/HISTIDINE-RICH C1 DOMAIN FAMILY PROTEIN"/>
    <property type="match status" value="1"/>
</dbReference>
<dbReference type="Gene3D" id="1.10.8.430">
    <property type="entry name" value="Helical domain of apoptotic protease-activating factors"/>
    <property type="match status" value="1"/>
</dbReference>
<dbReference type="GO" id="GO:0009626">
    <property type="term" value="P:plant-type hypersensitive response"/>
    <property type="evidence" value="ECO:0007669"/>
    <property type="project" value="UniProtKB-ARBA"/>
</dbReference>
<dbReference type="InterPro" id="IPR058922">
    <property type="entry name" value="WHD_DRP"/>
</dbReference>
<dbReference type="Gene3D" id="3.80.10.10">
    <property type="entry name" value="Ribonuclease Inhibitor"/>
    <property type="match status" value="1"/>
</dbReference>
<dbReference type="Pfam" id="PF23598">
    <property type="entry name" value="LRR_14"/>
    <property type="match status" value="1"/>
</dbReference>
<dbReference type="GO" id="GO:0002758">
    <property type="term" value="P:innate immune response-activating signaling pathway"/>
    <property type="evidence" value="ECO:0007669"/>
    <property type="project" value="UniProtKB-ARBA"/>
</dbReference>
<dbReference type="InterPro" id="IPR002182">
    <property type="entry name" value="NB-ARC"/>
</dbReference>
<feature type="compositionally biased region" description="Pro residues" evidence="3">
    <location>
        <begin position="59"/>
        <end position="68"/>
    </location>
</feature>
<evidence type="ECO:0000256" key="1">
    <source>
        <dbReference type="ARBA" id="ARBA00022737"/>
    </source>
</evidence>
<feature type="domain" description="Disease resistance protein winged helix" evidence="6">
    <location>
        <begin position="417"/>
        <end position="488"/>
    </location>
</feature>
<evidence type="ECO:0000313" key="8">
    <source>
        <dbReference type="EnsemblPlants" id="ONIVA08G14500.1"/>
    </source>
</evidence>
<dbReference type="SUPFAM" id="SSF52058">
    <property type="entry name" value="L domain-like"/>
    <property type="match status" value="1"/>
</dbReference>
<dbReference type="SUPFAM" id="SSF57889">
    <property type="entry name" value="Cysteine-rich domain"/>
    <property type="match status" value="2"/>
</dbReference>
<dbReference type="Proteomes" id="UP000006591">
    <property type="component" value="Chromosome 8"/>
</dbReference>
<keyword evidence="9" id="KW-1185">Reference proteome</keyword>
<dbReference type="Pfam" id="PF00931">
    <property type="entry name" value="NB-ARC"/>
    <property type="match status" value="1"/>
</dbReference>
<dbReference type="InterPro" id="IPR027417">
    <property type="entry name" value="P-loop_NTPase"/>
</dbReference>
<dbReference type="Gene3D" id="1.10.10.10">
    <property type="entry name" value="Winged helix-like DNA-binding domain superfamily/Winged helix DNA-binding domain"/>
    <property type="match status" value="1"/>
</dbReference>
<feature type="compositionally biased region" description="Low complexity" evidence="3">
    <location>
        <begin position="69"/>
        <end position="83"/>
    </location>
</feature>
<dbReference type="Gramene" id="ONIVA08G14500.1">
    <property type="protein sequence ID" value="ONIVA08G14500.1"/>
    <property type="gene ID" value="ONIVA08G14500"/>
</dbReference>
<reference evidence="8" key="1">
    <citation type="submission" date="2015-04" db="UniProtKB">
        <authorList>
            <consortium name="EnsemblPlants"/>
        </authorList>
    </citation>
    <scope>IDENTIFICATION</scope>
    <source>
        <strain evidence="8">SL10</strain>
    </source>
</reference>
<dbReference type="GO" id="GO:0043531">
    <property type="term" value="F:ADP binding"/>
    <property type="evidence" value="ECO:0007669"/>
    <property type="project" value="InterPro"/>
</dbReference>
<evidence type="ECO:0008006" key="10">
    <source>
        <dbReference type="Google" id="ProtNLM"/>
    </source>
</evidence>
<dbReference type="InterPro" id="IPR042197">
    <property type="entry name" value="Apaf_helical"/>
</dbReference>
<feature type="region of interest" description="Disordered" evidence="3">
    <location>
        <begin position="1"/>
        <end position="137"/>
    </location>
</feature>
<evidence type="ECO:0000259" key="6">
    <source>
        <dbReference type="Pfam" id="PF23559"/>
    </source>
</evidence>
<keyword evidence="1" id="KW-0677">Repeat</keyword>
<organism evidence="8">
    <name type="scientific">Oryza nivara</name>
    <name type="common">Indian wild rice</name>
    <name type="synonym">Oryza sativa f. spontanea</name>
    <dbReference type="NCBI Taxonomy" id="4536"/>
    <lineage>
        <taxon>Eukaryota</taxon>
        <taxon>Viridiplantae</taxon>
        <taxon>Streptophyta</taxon>
        <taxon>Embryophyta</taxon>
        <taxon>Tracheophyta</taxon>
        <taxon>Spermatophyta</taxon>
        <taxon>Magnoliopsida</taxon>
        <taxon>Liliopsida</taxon>
        <taxon>Poales</taxon>
        <taxon>Poaceae</taxon>
        <taxon>BOP clade</taxon>
        <taxon>Oryzoideae</taxon>
        <taxon>Oryzeae</taxon>
        <taxon>Oryzinae</taxon>
        <taxon>Oryza</taxon>
    </lineage>
</organism>
<dbReference type="OMA" id="CDENEHA"/>
<dbReference type="EnsemblPlants" id="ONIVA08G14500.1">
    <property type="protein sequence ID" value="ONIVA08G14500.1"/>
    <property type="gene ID" value="ONIVA08G14500"/>
</dbReference>
<evidence type="ECO:0000259" key="5">
    <source>
        <dbReference type="Pfam" id="PF03107"/>
    </source>
</evidence>
<reference evidence="8" key="2">
    <citation type="submission" date="2018-04" db="EMBL/GenBank/DDBJ databases">
        <title>OnivRS2 (Oryza nivara Reference Sequence Version 2).</title>
        <authorList>
            <person name="Zhang J."/>
            <person name="Kudrna D."/>
            <person name="Lee S."/>
            <person name="Talag J."/>
            <person name="Rajasekar S."/>
            <person name="Welchert J."/>
            <person name="Hsing Y.-I."/>
            <person name="Wing R.A."/>
        </authorList>
    </citation>
    <scope>NUCLEOTIDE SEQUENCE [LARGE SCALE GENOMIC DNA]</scope>
    <source>
        <strain evidence="8">SL10</strain>
    </source>
</reference>
<evidence type="ECO:0000259" key="4">
    <source>
        <dbReference type="Pfam" id="PF00931"/>
    </source>
</evidence>
<feature type="domain" description="DC1" evidence="5">
    <location>
        <begin position="1187"/>
        <end position="1230"/>
    </location>
</feature>
<dbReference type="GO" id="GO:0042742">
    <property type="term" value="P:defense response to bacterium"/>
    <property type="evidence" value="ECO:0007669"/>
    <property type="project" value="UniProtKB-ARBA"/>
</dbReference>
<dbReference type="SUPFAM" id="SSF52540">
    <property type="entry name" value="P-loop containing nucleoside triphosphate hydrolases"/>
    <property type="match status" value="1"/>
</dbReference>
<dbReference type="PANTHER" id="PTHR46477:SF8">
    <property type="entry name" value="OS08G0257100 PROTEIN"/>
    <property type="match status" value="1"/>
</dbReference>
<feature type="domain" description="Disease resistance R13L4/SHOC-2-like LRR" evidence="7">
    <location>
        <begin position="537"/>
        <end position="882"/>
    </location>
</feature>
<dbReference type="Pfam" id="PF23559">
    <property type="entry name" value="WHD_DRP"/>
    <property type="match status" value="1"/>
</dbReference>
<evidence type="ECO:0000259" key="7">
    <source>
        <dbReference type="Pfam" id="PF23598"/>
    </source>
</evidence>
<protein>
    <recommendedName>
        <fullName evidence="10">Phorbol-ester/DAG-type domain-containing protein</fullName>
    </recommendedName>
</protein>
<feature type="domain" description="NB-ARC" evidence="4">
    <location>
        <begin position="245"/>
        <end position="305"/>
    </location>
</feature>
<evidence type="ECO:0000256" key="2">
    <source>
        <dbReference type="ARBA" id="ARBA00022821"/>
    </source>
</evidence>
<dbReference type="STRING" id="4536.A0A0E0IBG0"/>
<dbReference type="InterPro" id="IPR032675">
    <property type="entry name" value="LRR_dom_sf"/>
</dbReference>
<feature type="region of interest" description="Disordered" evidence="3">
    <location>
        <begin position="1149"/>
        <end position="1173"/>
    </location>
</feature>
<evidence type="ECO:0000256" key="3">
    <source>
        <dbReference type="SAM" id="MobiDB-lite"/>
    </source>
</evidence>
<proteinExistence type="predicted"/>
<feature type="compositionally biased region" description="Basic residues" evidence="3">
    <location>
        <begin position="91"/>
        <end position="110"/>
    </location>
</feature>